<protein>
    <submittedName>
        <fullName evidence="1">SRPBCC family protein</fullName>
    </submittedName>
</protein>
<dbReference type="SUPFAM" id="SSF55961">
    <property type="entry name" value="Bet v1-like"/>
    <property type="match status" value="1"/>
</dbReference>
<keyword evidence="2" id="KW-1185">Reference proteome</keyword>
<name>A0A3N9UJF6_9BACI</name>
<dbReference type="OrthoDB" id="2360771at2"/>
<dbReference type="RefSeq" id="WP_124761595.1">
    <property type="nucleotide sequence ID" value="NZ_JAFBDY010000001.1"/>
</dbReference>
<reference evidence="1 2" key="1">
    <citation type="journal article" date="2013" name="J. Microbiol.">
        <title>Lysinibacillus chungkukjangi sp. nov., isolated from Chungkukjang, Korean fermented soybean food.</title>
        <authorList>
            <person name="Kim S.J."/>
            <person name="Jang Y.H."/>
            <person name="Hamada M."/>
            <person name="Ahn J.H."/>
            <person name="Weon H.Y."/>
            <person name="Suzuki K."/>
            <person name="Whang K.S."/>
            <person name="Kwon S.W."/>
        </authorList>
    </citation>
    <scope>NUCLEOTIDE SEQUENCE [LARGE SCALE GENOMIC DNA]</scope>
    <source>
        <strain evidence="1 2">MCCC 1A12701</strain>
    </source>
</reference>
<evidence type="ECO:0000313" key="2">
    <source>
        <dbReference type="Proteomes" id="UP000274033"/>
    </source>
</evidence>
<gene>
    <name evidence="1" type="ORF">EBB45_00655</name>
</gene>
<dbReference type="InterPro" id="IPR023393">
    <property type="entry name" value="START-like_dom_sf"/>
</dbReference>
<dbReference type="Pfam" id="PF10604">
    <property type="entry name" value="Polyketide_cyc2"/>
    <property type="match status" value="1"/>
</dbReference>
<dbReference type="AlphaFoldDB" id="A0A3N9UJF6"/>
<accession>A0A3N9UJF6</accession>
<proteinExistence type="predicted"/>
<comment type="caution">
    <text evidence="1">The sequence shown here is derived from an EMBL/GenBank/DDBJ whole genome shotgun (WGS) entry which is preliminary data.</text>
</comment>
<dbReference type="Proteomes" id="UP000274033">
    <property type="component" value="Unassembled WGS sequence"/>
</dbReference>
<sequence length="154" mass="18135">MNIWTKEIVINAPIDHVWKYFDGTLEDMQKIMPQVDKNEPVKVTENKVGSVFRQAYREGKRVQEYDVETLEYENTPDLKKLKIGFTLAKMFEITAYYELKKVNETTTTLLYTATNRPLRFFSKMMLLFGNDHVVIEFVERVKRVAEEELAVSEV</sequence>
<organism evidence="1 2">
    <name type="scientific">Lysinibacillus composti</name>
    <dbReference type="NCBI Taxonomy" id="720633"/>
    <lineage>
        <taxon>Bacteria</taxon>
        <taxon>Bacillati</taxon>
        <taxon>Bacillota</taxon>
        <taxon>Bacilli</taxon>
        <taxon>Bacillales</taxon>
        <taxon>Bacillaceae</taxon>
        <taxon>Lysinibacillus</taxon>
    </lineage>
</organism>
<evidence type="ECO:0000313" key="1">
    <source>
        <dbReference type="EMBL" id="RQW76097.1"/>
    </source>
</evidence>
<dbReference type="EMBL" id="RRCT01000001">
    <property type="protein sequence ID" value="RQW76097.1"/>
    <property type="molecule type" value="Genomic_DNA"/>
</dbReference>
<dbReference type="Gene3D" id="3.30.530.20">
    <property type="match status" value="1"/>
</dbReference>
<dbReference type="InterPro" id="IPR019587">
    <property type="entry name" value="Polyketide_cyclase/dehydratase"/>
</dbReference>